<dbReference type="SMART" id="SM00028">
    <property type="entry name" value="TPR"/>
    <property type="match status" value="7"/>
</dbReference>
<dbReference type="GO" id="GO:0005680">
    <property type="term" value="C:anaphase-promoting complex"/>
    <property type="evidence" value="ECO:0007669"/>
    <property type="project" value="TreeGrafter"/>
</dbReference>
<evidence type="ECO:0000256" key="2">
    <source>
        <dbReference type="ARBA" id="ARBA00038210"/>
    </source>
</evidence>
<comment type="caution">
    <text evidence="5">The sequence shown here is derived from an EMBL/GenBank/DDBJ whole genome shotgun (WGS) entry which is preliminary data.</text>
</comment>
<dbReference type="OrthoDB" id="10248520at2759"/>
<feature type="repeat" description="TPR" evidence="3">
    <location>
        <begin position="629"/>
        <end position="662"/>
    </location>
</feature>
<feature type="compositionally biased region" description="Polar residues" evidence="4">
    <location>
        <begin position="477"/>
        <end position="500"/>
    </location>
</feature>
<evidence type="ECO:0008006" key="7">
    <source>
        <dbReference type="Google" id="ProtNLM"/>
    </source>
</evidence>
<evidence type="ECO:0000256" key="4">
    <source>
        <dbReference type="SAM" id="MobiDB-lite"/>
    </source>
</evidence>
<dbReference type="HOGENOM" id="CLU_008850_4_0_1"/>
<reference evidence="5 6" key="1">
    <citation type="journal article" date="2011" name="J. Gen. Appl. Microbiol.">
        <title>Draft genome sequencing of the enigmatic basidiomycete Mixia osmundae.</title>
        <authorList>
            <person name="Nishida H."/>
            <person name="Nagatsuka Y."/>
            <person name="Sugiyama J."/>
        </authorList>
    </citation>
    <scope>NUCLEOTIDE SEQUENCE [LARGE SCALE GENOMIC DNA]</scope>
    <source>
        <strain evidence="6">CBS 9802 / IAM 14324 / JCM 22182 / KY 12970</strain>
    </source>
</reference>
<dbReference type="InterPro" id="IPR011990">
    <property type="entry name" value="TPR-like_helical_dom_sf"/>
</dbReference>
<dbReference type="EMBL" id="BABT02000106">
    <property type="protein sequence ID" value="GAA96726.1"/>
    <property type="molecule type" value="Genomic_DNA"/>
</dbReference>
<dbReference type="Proteomes" id="UP000009131">
    <property type="component" value="Unassembled WGS sequence"/>
</dbReference>
<dbReference type="GO" id="GO:0007091">
    <property type="term" value="P:metaphase/anaphase transition of mitotic cell cycle"/>
    <property type="evidence" value="ECO:0007669"/>
    <property type="project" value="TreeGrafter"/>
</dbReference>
<dbReference type="GO" id="GO:0016567">
    <property type="term" value="P:protein ubiquitination"/>
    <property type="evidence" value="ECO:0007669"/>
    <property type="project" value="TreeGrafter"/>
</dbReference>
<dbReference type="GO" id="GO:0005737">
    <property type="term" value="C:cytoplasm"/>
    <property type="evidence" value="ECO:0007669"/>
    <property type="project" value="TreeGrafter"/>
</dbReference>
<dbReference type="AlphaFoldDB" id="G7E1L6"/>
<dbReference type="GO" id="GO:0051301">
    <property type="term" value="P:cell division"/>
    <property type="evidence" value="ECO:0007669"/>
    <property type="project" value="TreeGrafter"/>
</dbReference>
<feature type="compositionally biased region" description="Basic and acidic residues" evidence="4">
    <location>
        <begin position="450"/>
        <end position="476"/>
    </location>
</feature>
<comment type="similarity">
    <text evidence="2">Belongs to the APC3/CDC27 family.</text>
</comment>
<keyword evidence="6" id="KW-1185">Reference proteome</keyword>
<reference evidence="5 6" key="2">
    <citation type="journal article" date="2012" name="Open Biol.">
        <title>Characteristics of nucleosomes and linker DNA regions on the genome of the basidiomycete Mixia osmundae revealed by mono- and dinucleosome mapping.</title>
        <authorList>
            <person name="Nishida H."/>
            <person name="Kondo S."/>
            <person name="Matsumoto T."/>
            <person name="Suzuki Y."/>
            <person name="Yoshikawa H."/>
            <person name="Taylor T.D."/>
            <person name="Sugiyama J."/>
        </authorList>
    </citation>
    <scope>NUCLEOTIDE SEQUENCE [LARGE SCALE GENOMIC DNA]</scope>
    <source>
        <strain evidence="6">CBS 9802 / IAM 14324 / JCM 22182 / KY 12970</strain>
    </source>
</reference>
<evidence type="ECO:0000313" key="6">
    <source>
        <dbReference type="Proteomes" id="UP000009131"/>
    </source>
</evidence>
<accession>G7E1L6</accession>
<organism evidence="5 6">
    <name type="scientific">Mixia osmundae (strain CBS 9802 / IAM 14324 / JCM 22182 / KY 12970)</name>
    <dbReference type="NCBI Taxonomy" id="764103"/>
    <lineage>
        <taxon>Eukaryota</taxon>
        <taxon>Fungi</taxon>
        <taxon>Dikarya</taxon>
        <taxon>Basidiomycota</taxon>
        <taxon>Pucciniomycotina</taxon>
        <taxon>Mixiomycetes</taxon>
        <taxon>Mixiales</taxon>
        <taxon>Mixiaceae</taxon>
        <taxon>Mixia</taxon>
    </lineage>
</organism>
<dbReference type="PANTHER" id="PTHR12558">
    <property type="entry name" value="CELL DIVISION CYCLE 16,23,27"/>
    <property type="match status" value="1"/>
</dbReference>
<evidence type="ECO:0000256" key="1">
    <source>
        <dbReference type="ARBA" id="ARBA00022803"/>
    </source>
</evidence>
<dbReference type="GO" id="GO:0031145">
    <property type="term" value="P:anaphase-promoting complex-dependent catabolic process"/>
    <property type="evidence" value="ECO:0007669"/>
    <property type="project" value="TreeGrafter"/>
</dbReference>
<dbReference type="Pfam" id="PF00515">
    <property type="entry name" value="TPR_1"/>
    <property type="match status" value="1"/>
</dbReference>
<dbReference type="SUPFAM" id="SSF48452">
    <property type="entry name" value="TPR-like"/>
    <property type="match status" value="3"/>
</dbReference>
<feature type="compositionally biased region" description="Basic and acidic residues" evidence="4">
    <location>
        <begin position="249"/>
        <end position="259"/>
    </location>
</feature>
<dbReference type="OMA" id="HIEDHAS"/>
<protein>
    <recommendedName>
        <fullName evidence="7">Cdc23 domain-containing protein</fullName>
    </recommendedName>
</protein>
<dbReference type="PROSITE" id="PS50293">
    <property type="entry name" value="TPR_REGION"/>
    <property type="match status" value="1"/>
</dbReference>
<gene>
    <name evidence="5" type="primary">Mo03397</name>
    <name evidence="5" type="ORF">E5Q_03397</name>
</gene>
<dbReference type="InterPro" id="IPR019734">
    <property type="entry name" value="TPR_rpt"/>
</dbReference>
<keyword evidence="1 3" id="KW-0802">TPR repeat</keyword>
<feature type="region of interest" description="Disordered" evidence="4">
    <location>
        <begin position="318"/>
        <end position="513"/>
    </location>
</feature>
<proteinExistence type="inferred from homology"/>
<evidence type="ECO:0000256" key="3">
    <source>
        <dbReference type="PROSITE-ProRule" id="PRU00339"/>
    </source>
</evidence>
<dbReference type="PANTHER" id="PTHR12558:SF13">
    <property type="entry name" value="CELL DIVISION CYCLE PROTEIN 27 HOMOLOG"/>
    <property type="match status" value="1"/>
</dbReference>
<feature type="compositionally biased region" description="Polar residues" evidence="4">
    <location>
        <begin position="371"/>
        <end position="380"/>
    </location>
</feature>
<feature type="region of interest" description="Disordered" evidence="4">
    <location>
        <begin position="235"/>
        <end position="277"/>
    </location>
</feature>
<dbReference type="PROSITE" id="PS50005">
    <property type="entry name" value="TPR"/>
    <property type="match status" value="2"/>
</dbReference>
<dbReference type="RefSeq" id="XP_014565243.1">
    <property type="nucleotide sequence ID" value="XM_014709757.1"/>
</dbReference>
<feature type="repeat" description="TPR" evidence="3">
    <location>
        <begin position="697"/>
        <end position="730"/>
    </location>
</feature>
<evidence type="ECO:0000313" key="5">
    <source>
        <dbReference type="EMBL" id="GAA96726.1"/>
    </source>
</evidence>
<dbReference type="eggNOG" id="KOG1126">
    <property type="taxonomic scope" value="Eukaryota"/>
</dbReference>
<dbReference type="Pfam" id="PF12895">
    <property type="entry name" value="ANAPC3"/>
    <property type="match status" value="1"/>
</dbReference>
<dbReference type="InParanoid" id="G7E1L6"/>
<dbReference type="STRING" id="764103.G7E1L6"/>
<dbReference type="Gene3D" id="1.25.40.10">
    <property type="entry name" value="Tetratricopeptide repeat domain"/>
    <property type="match status" value="4"/>
</dbReference>
<name>G7E1L6_MIXOS</name>
<sequence>MADADELGRSVALLLRALISRALHVKLDKTALFLAEQLHALRPSDEIATFWLARCLVVDAEPHAALHLLHNTQVHASQSGASTSTWASSSTQHLTPAFSRRAGKQPGHQATEAAYGASVRCATVYAQACRAIGRAKEGQAVLSAAKRQSLLHTSIADPETLVDDRVELDLPMQLDPTDASIHFQLGQLAQEAQEPDEAVKHYRDALESCWYCWDAYEALCRLGRPPHLEAVLGPSVRPPAPSATTQWAEAKRPATRSKDWQSVFSLPHPGAPIDTGNELGLNDSFSNSFDMSYLNMATSAAAATQVKPLLQTRHSHFATAPTVRETTELATLPPLSRSDPASTLPAGPLFTPTAPAPAVSRPPPPLKRPRSNISSETNTPPMMPDFQIDSSLPRPSRAGPDGNRKTLGVGLNLPSSHLMPDIDGSGPQQRKTSLHRVISAGSGEVAPGRLESKQTSRLPSDTRDLKRPKRSDRSDNKSSTSQDTAKQTNGHHSEVDSASSPELIKPETKAKSGPVQLEGASSWLKGIVHGFAQAQSHLAKYECESVISTIFALPCEQRNTFRAWILLALARFESIDYTAADRAFAKARELSPYHVKHMDIYSSLLWHLQKPASLSFIAQEVMSFAPSSAEAWIATGNVFSWGEDHQSALKCFKRALQVSPECILAYTLAGHEALALEEWEHATSFYREAVKKDRVSYRAWYGLGNTYMKTGKFTLAEYHFRRAASINPSNALLVCCIGMALEKLGKRVQALEQYDAACLLAPTSQAVKFRRAKARIATRQFEPALRDLLDLKDEAPDEFNVHYMLGKLYGAMGDRTKMTRHLTYAQDLDPRSAGRCVQSGCTKD</sequence>